<evidence type="ECO:0000313" key="1">
    <source>
        <dbReference type="EMBL" id="MFE5985556.1"/>
    </source>
</evidence>
<dbReference type="RefSeq" id="WP_386253389.1">
    <property type="nucleotide sequence ID" value="NZ_JBHTRV010000055.1"/>
</dbReference>
<sequence length="876" mass="90326">MSALTIGDLVGYIRADGSDFERNLARSQLRMEGFRLDVNGRMRDLRGRFVRDANIMGRELATSFDEAEATGTRITTVYSSVADAQSRTFRARMERMQSAAGRMAGRVGASFARLREAWGRINFDRLQPLASGFLGVAASVGRMGAAFGAAAPAAAGLAATIGAMAPAAALAVSGMIAMRLASAALKIGMVGVSDAVSAALDPERAEEFEEALARLSPSARKFALQVKAMAPEFRALQQAVQERLFKGLDGVLKGMGKHTLPILRNGLTNSAGALNLMARGVGNAAIGLSKSGALGQAISGANVGLYNLAQVPSRIVQGLVQIGAAAAPAFDKLTEKAGAAADRLGDRMQRAFDSGGMQRAIESAIALVGDLFTVLGNVGSIFASIFKAAQVSGGGMLGVLKEITGQLADAFASPEVQNGLKAIFGVMSQVAKSVGPVLVSLLRTVAQVFAVLGPPVRELVKHLGDGLLKIADALGPVLVELAGAAGELVIAMLPVVDLAADLIAGILPVLTPLFHALGQVIKAAAPFVAALAKAAGDLLMPILNALATQVMPKLMPPLIDLANRVFPILTDVIIDLTPSLSELGIALADLLVELTPLIVAVLELTVALLDDLMPVIGPLITLMTQLTGGALMAVSGTITRYVIPAVKGIAALLRGDFSGALAQGKTLARNYAEDLGRNFTNMKTRAGSALSQLGQTASTKGAEVGQNLIGAIRGRLDTTVGMFRALPDQVRRALGNLGGLLVSAGRSILQGLINGVRQKISDLRSTLGGITASLPAWKGPPDTDATILTPAGRSVMAGFQAGIRSQVPSLQRQLQGITSNLPGMGFGATGGGAYASSGASAQPIVIELHGDGLKDTITRIVQTKGRGNVQIAFGQP</sequence>
<comment type="caution">
    <text evidence="1">The sequence shown here is derived from an EMBL/GenBank/DDBJ whole genome shotgun (WGS) entry which is preliminary data.</text>
</comment>
<dbReference type="Proteomes" id="UP001600424">
    <property type="component" value="Unassembled WGS sequence"/>
</dbReference>
<evidence type="ECO:0008006" key="3">
    <source>
        <dbReference type="Google" id="ProtNLM"/>
    </source>
</evidence>
<accession>A0ABW6J6I7</accession>
<keyword evidence="2" id="KW-1185">Reference proteome</keyword>
<name>A0ABW6J6I7_STRWE</name>
<evidence type="ECO:0000313" key="2">
    <source>
        <dbReference type="Proteomes" id="UP001600424"/>
    </source>
</evidence>
<proteinExistence type="predicted"/>
<gene>
    <name evidence="1" type="ORF">ACFQ63_38465</name>
</gene>
<organism evidence="1 2">
    <name type="scientific">Streptomyces wedmorensis</name>
    <dbReference type="NCBI Taxonomy" id="43759"/>
    <lineage>
        <taxon>Bacteria</taxon>
        <taxon>Bacillati</taxon>
        <taxon>Actinomycetota</taxon>
        <taxon>Actinomycetes</taxon>
        <taxon>Kitasatosporales</taxon>
        <taxon>Streptomycetaceae</taxon>
        <taxon>Streptomyces</taxon>
    </lineage>
</organism>
<dbReference type="EMBL" id="JBHTRV010000055">
    <property type="protein sequence ID" value="MFE5985556.1"/>
    <property type="molecule type" value="Genomic_DNA"/>
</dbReference>
<reference evidence="1 2" key="1">
    <citation type="submission" date="2024-09" db="EMBL/GenBank/DDBJ databases">
        <title>The Natural Products Discovery Center: Release of the First 8490 Sequenced Strains for Exploring Actinobacteria Biosynthetic Diversity.</title>
        <authorList>
            <person name="Kalkreuter E."/>
            <person name="Kautsar S.A."/>
            <person name="Yang D."/>
            <person name="Bader C.D."/>
            <person name="Teijaro C.N."/>
            <person name="Fluegel L."/>
            <person name="Davis C.M."/>
            <person name="Simpson J.R."/>
            <person name="Lauterbach L."/>
            <person name="Steele A.D."/>
            <person name="Gui C."/>
            <person name="Meng S."/>
            <person name="Li G."/>
            <person name="Viehrig K."/>
            <person name="Ye F."/>
            <person name="Su P."/>
            <person name="Kiefer A.F."/>
            <person name="Nichols A."/>
            <person name="Cepeda A.J."/>
            <person name="Yan W."/>
            <person name="Fan B."/>
            <person name="Jiang Y."/>
            <person name="Adhikari A."/>
            <person name="Zheng C.-J."/>
            <person name="Schuster L."/>
            <person name="Cowan T.M."/>
            <person name="Smanski M.J."/>
            <person name="Chevrette M.G."/>
            <person name="De Carvalho L.P.S."/>
            <person name="Shen B."/>
        </authorList>
    </citation>
    <scope>NUCLEOTIDE SEQUENCE [LARGE SCALE GENOMIC DNA]</scope>
    <source>
        <strain evidence="1 2">NPDC056472</strain>
    </source>
</reference>
<protein>
    <recommendedName>
        <fullName evidence="3">Tape measure protein</fullName>
    </recommendedName>
</protein>